<gene>
    <name evidence="1" type="ORF">Slati_2940300</name>
</gene>
<reference evidence="1" key="2">
    <citation type="journal article" date="2024" name="Plant">
        <title>Genomic evolution and insights into agronomic trait innovations of Sesamum species.</title>
        <authorList>
            <person name="Miao H."/>
            <person name="Wang L."/>
            <person name="Qu L."/>
            <person name="Liu H."/>
            <person name="Sun Y."/>
            <person name="Le M."/>
            <person name="Wang Q."/>
            <person name="Wei S."/>
            <person name="Zheng Y."/>
            <person name="Lin W."/>
            <person name="Duan Y."/>
            <person name="Cao H."/>
            <person name="Xiong S."/>
            <person name="Wang X."/>
            <person name="Wei L."/>
            <person name="Li C."/>
            <person name="Ma Q."/>
            <person name="Ju M."/>
            <person name="Zhao R."/>
            <person name="Li G."/>
            <person name="Mu C."/>
            <person name="Tian Q."/>
            <person name="Mei H."/>
            <person name="Zhang T."/>
            <person name="Gao T."/>
            <person name="Zhang H."/>
        </authorList>
    </citation>
    <scope>NUCLEOTIDE SEQUENCE</scope>
    <source>
        <strain evidence="1">KEN1</strain>
    </source>
</reference>
<organism evidence="1">
    <name type="scientific">Sesamum latifolium</name>
    <dbReference type="NCBI Taxonomy" id="2727402"/>
    <lineage>
        <taxon>Eukaryota</taxon>
        <taxon>Viridiplantae</taxon>
        <taxon>Streptophyta</taxon>
        <taxon>Embryophyta</taxon>
        <taxon>Tracheophyta</taxon>
        <taxon>Spermatophyta</taxon>
        <taxon>Magnoliopsida</taxon>
        <taxon>eudicotyledons</taxon>
        <taxon>Gunneridae</taxon>
        <taxon>Pentapetalae</taxon>
        <taxon>asterids</taxon>
        <taxon>lamiids</taxon>
        <taxon>Lamiales</taxon>
        <taxon>Pedaliaceae</taxon>
        <taxon>Sesamum</taxon>
    </lineage>
</organism>
<proteinExistence type="predicted"/>
<comment type="caution">
    <text evidence="1">The sequence shown here is derived from an EMBL/GenBank/DDBJ whole genome shotgun (WGS) entry which is preliminary data.</text>
</comment>
<dbReference type="AlphaFoldDB" id="A0AAW2VFB9"/>
<reference evidence="1" key="1">
    <citation type="submission" date="2020-06" db="EMBL/GenBank/DDBJ databases">
        <authorList>
            <person name="Li T."/>
            <person name="Hu X."/>
            <person name="Zhang T."/>
            <person name="Song X."/>
            <person name="Zhang H."/>
            <person name="Dai N."/>
            <person name="Sheng W."/>
            <person name="Hou X."/>
            <person name="Wei L."/>
        </authorList>
    </citation>
    <scope>NUCLEOTIDE SEQUENCE</scope>
    <source>
        <strain evidence="1">KEN1</strain>
        <tissue evidence="1">Leaf</tissue>
    </source>
</reference>
<sequence length="54" mass="6001">MRGAPKNAGIRLAANPSHKMSIWTATWNYSYYLEDTGQGNPLNISDLLPQKDPP</sequence>
<dbReference type="EMBL" id="JACGWN010000010">
    <property type="protein sequence ID" value="KAL0427655.1"/>
    <property type="molecule type" value="Genomic_DNA"/>
</dbReference>
<accession>A0AAW2VFB9</accession>
<protein>
    <submittedName>
        <fullName evidence="1">Uncharacterized protein</fullName>
    </submittedName>
</protein>
<evidence type="ECO:0000313" key="1">
    <source>
        <dbReference type="EMBL" id="KAL0427655.1"/>
    </source>
</evidence>
<name>A0AAW2VFB9_9LAMI</name>